<name>A0A1B0CWQ2_LUTLO</name>
<keyword evidence="5 6" id="KW-0663">Pyridoxal phosphate</keyword>
<dbReference type="InterPro" id="IPR015422">
    <property type="entry name" value="PyrdxlP-dep_Trfase_small"/>
</dbReference>
<keyword evidence="10" id="KW-1185">Reference proteome</keyword>
<dbReference type="InterPro" id="IPR004838">
    <property type="entry name" value="NHTrfase_class1_PyrdxlP-BS"/>
</dbReference>
<accession>A0A1B0CWQ2</accession>
<evidence type="ECO:0000313" key="10">
    <source>
        <dbReference type="Proteomes" id="UP000092461"/>
    </source>
</evidence>
<evidence type="ECO:0000313" key="9">
    <source>
        <dbReference type="EnsemblMetazoa" id="LLOJ009436-PA"/>
    </source>
</evidence>
<dbReference type="Gene3D" id="3.90.1150.10">
    <property type="entry name" value="Aspartate Aminotransferase, domain 1"/>
    <property type="match status" value="2"/>
</dbReference>
<comment type="pathway">
    <text evidence="6">Amino-acid degradation; L-phenylalanine degradation; acetoacetate and fumarate from L-phenylalanine: step 2/6.</text>
</comment>
<evidence type="ECO:0000256" key="4">
    <source>
        <dbReference type="ARBA" id="ARBA00022679"/>
    </source>
</evidence>
<dbReference type="EMBL" id="AJWK01032753">
    <property type="status" value="NOT_ANNOTATED_CDS"/>
    <property type="molecule type" value="Genomic_DNA"/>
</dbReference>
<comment type="catalytic activity">
    <reaction evidence="6">
        <text>L-tyrosine + 2-oxoglutarate = 3-(4-hydroxyphenyl)pyruvate + L-glutamate</text>
        <dbReference type="Rhea" id="RHEA:15093"/>
        <dbReference type="ChEBI" id="CHEBI:16810"/>
        <dbReference type="ChEBI" id="CHEBI:29985"/>
        <dbReference type="ChEBI" id="CHEBI:36242"/>
        <dbReference type="ChEBI" id="CHEBI:58315"/>
        <dbReference type="EC" id="2.6.1.5"/>
    </reaction>
</comment>
<dbReference type="EnsemblMetazoa" id="LLOJ009436-RA">
    <property type="protein sequence ID" value="LLOJ009436-PA"/>
    <property type="gene ID" value="LLOJ009436"/>
</dbReference>
<organism evidence="9 10">
    <name type="scientific">Lutzomyia longipalpis</name>
    <name type="common">Sand fly</name>
    <dbReference type="NCBI Taxonomy" id="7200"/>
    <lineage>
        <taxon>Eukaryota</taxon>
        <taxon>Metazoa</taxon>
        <taxon>Ecdysozoa</taxon>
        <taxon>Arthropoda</taxon>
        <taxon>Hexapoda</taxon>
        <taxon>Insecta</taxon>
        <taxon>Pterygota</taxon>
        <taxon>Neoptera</taxon>
        <taxon>Endopterygota</taxon>
        <taxon>Diptera</taxon>
        <taxon>Nematocera</taxon>
        <taxon>Psychodoidea</taxon>
        <taxon>Psychodidae</taxon>
        <taxon>Lutzomyia</taxon>
        <taxon>Lutzomyia</taxon>
    </lineage>
</organism>
<evidence type="ECO:0000256" key="1">
    <source>
        <dbReference type="ARBA" id="ARBA00001933"/>
    </source>
</evidence>
<dbReference type="GO" id="GO:0006559">
    <property type="term" value="P:L-phenylalanine catabolic process"/>
    <property type="evidence" value="ECO:0007669"/>
    <property type="project" value="UniProtKB-UniRule"/>
</dbReference>
<sequence length="404" mass="45259">METDHINNNNHERIVKKPTKALSSLRTKWNLKSTAFAESTINPIRAIVEGLKFTPNPEKQMIPLSIGDPTTFGNLQPCSEIVEPVIEMLRLNQCNGYGPSTGRVEARQAVAEYEATNNNVGPLTAEDIILCSGCSSALELCIAALADSGQNILIPRPGFSIYQTLAPGFGVSLRMYNLLPERNWEIDLLHLESLIDENTAALIVINPSNPCGSVFSKSHLQQIIKLAEKYYLPIIADEIYEHMVFPGKVFHSVSSLSKNVPVLSCGGLTKRFLVPGWRMGWITIHDRHNLFKNRHANVAYEILSEVPGLKPIMPDGAMYMMIGIDVDNFPEYATDLHFVKALVEDQSVFCLPGQCFEYPNYIRIVLTVPEDLLREACFRIAEFCEKHFKIDERIIQNAIIDTVN</sequence>
<dbReference type="CDD" id="cd00609">
    <property type="entry name" value="AAT_like"/>
    <property type="match status" value="1"/>
</dbReference>
<dbReference type="Pfam" id="PF00155">
    <property type="entry name" value="Aminotran_1_2"/>
    <property type="match status" value="2"/>
</dbReference>
<comment type="subunit">
    <text evidence="6">Homodimer.</text>
</comment>
<dbReference type="UniPathway" id="UPA00139">
    <property type="reaction ID" value="UER00338"/>
</dbReference>
<reference evidence="9" key="1">
    <citation type="submission" date="2020-05" db="UniProtKB">
        <authorList>
            <consortium name="EnsemblMetazoa"/>
        </authorList>
    </citation>
    <scope>IDENTIFICATION</scope>
    <source>
        <strain evidence="9">Jacobina</strain>
    </source>
</reference>
<dbReference type="PANTHER" id="PTHR45744:SF2">
    <property type="entry name" value="TYROSINE AMINOTRANSFERASE"/>
    <property type="match status" value="1"/>
</dbReference>
<dbReference type="Proteomes" id="UP000092461">
    <property type="component" value="Unassembled WGS sequence"/>
</dbReference>
<dbReference type="NCBIfam" id="TIGR01265">
    <property type="entry name" value="tyr_nico_aTase"/>
    <property type="match status" value="1"/>
</dbReference>
<dbReference type="VEuPathDB" id="VectorBase:LLOJ009436"/>
<dbReference type="GO" id="GO:0006572">
    <property type="term" value="P:L-tyrosine catabolic process"/>
    <property type="evidence" value="ECO:0007669"/>
    <property type="project" value="TreeGrafter"/>
</dbReference>
<keyword evidence="3" id="KW-0032">Aminotransferase</keyword>
<keyword evidence="4" id="KW-0808">Transferase</keyword>
<dbReference type="Gene3D" id="3.40.640.10">
    <property type="entry name" value="Type I PLP-dependent aspartate aminotransferase-like (Major domain)"/>
    <property type="match status" value="1"/>
</dbReference>
<comment type="cofactor">
    <cofactor evidence="1 6 7">
        <name>pyridoxal 5'-phosphate</name>
        <dbReference type="ChEBI" id="CHEBI:597326"/>
    </cofactor>
</comment>
<evidence type="ECO:0000256" key="6">
    <source>
        <dbReference type="PIRNR" id="PIRNR000517"/>
    </source>
</evidence>
<dbReference type="GO" id="GO:0030170">
    <property type="term" value="F:pyridoxal phosphate binding"/>
    <property type="evidence" value="ECO:0007669"/>
    <property type="project" value="InterPro"/>
</dbReference>
<dbReference type="GO" id="GO:0004838">
    <property type="term" value="F:L-tyrosine-2-oxoglutarate transaminase activity"/>
    <property type="evidence" value="ECO:0007669"/>
    <property type="project" value="UniProtKB-UniRule"/>
</dbReference>
<dbReference type="PIRSF" id="PIRSF000517">
    <property type="entry name" value="Tyr_transaminase"/>
    <property type="match status" value="1"/>
</dbReference>
<dbReference type="EC" id="2.6.1.5" evidence="6"/>
<dbReference type="PANTHER" id="PTHR45744">
    <property type="entry name" value="TYROSINE AMINOTRANSFERASE"/>
    <property type="match status" value="1"/>
</dbReference>
<comment type="function">
    <text evidence="6">Transaminase involved in tyrosine breakdown. Converts tyrosine to p-hydroxyphenylpyruvate.</text>
</comment>
<evidence type="ECO:0000256" key="2">
    <source>
        <dbReference type="ARBA" id="ARBA00007441"/>
    </source>
</evidence>
<evidence type="ECO:0000256" key="3">
    <source>
        <dbReference type="ARBA" id="ARBA00022576"/>
    </source>
</evidence>
<dbReference type="InterPro" id="IPR005958">
    <property type="entry name" value="TyrNic_aminoTrfase"/>
</dbReference>
<dbReference type="VEuPathDB" id="VectorBase:LLONM1_006800"/>
<feature type="modified residue" description="N6-(pyridoxal phosphate)lysine" evidence="7">
    <location>
        <position position="270"/>
    </location>
</feature>
<comment type="similarity">
    <text evidence="2 6">Belongs to the class-I pyridoxal-phosphate-dependent aminotransferase family.</text>
</comment>
<dbReference type="InterPro" id="IPR015421">
    <property type="entry name" value="PyrdxlP-dep_Trfase_major"/>
</dbReference>
<proteinExistence type="inferred from homology"/>
<dbReference type="InterPro" id="IPR015424">
    <property type="entry name" value="PyrdxlP-dep_Trfase"/>
</dbReference>
<dbReference type="AlphaFoldDB" id="A0A1B0CWQ2"/>
<dbReference type="PROSITE" id="PS00105">
    <property type="entry name" value="AA_TRANSFER_CLASS_1"/>
    <property type="match status" value="1"/>
</dbReference>
<dbReference type="EMBL" id="AJWK01032754">
    <property type="status" value="NOT_ANNOTATED_CDS"/>
    <property type="molecule type" value="Genomic_DNA"/>
</dbReference>
<evidence type="ECO:0000256" key="7">
    <source>
        <dbReference type="PIRSR" id="PIRSR000517-1"/>
    </source>
</evidence>
<feature type="domain" description="Aminotransferase class I/classII large" evidence="8">
    <location>
        <begin position="295"/>
        <end position="380"/>
    </location>
</feature>
<dbReference type="InterPro" id="IPR004839">
    <property type="entry name" value="Aminotransferase_I/II_large"/>
</dbReference>
<dbReference type="PRINTS" id="PR00753">
    <property type="entry name" value="ACCSYNTHASE"/>
</dbReference>
<protein>
    <recommendedName>
        <fullName evidence="6">Tyrosine aminotransferase</fullName>
        <shortName evidence="6">TAT</shortName>
        <ecNumber evidence="6">2.6.1.5</ecNumber>
    </recommendedName>
</protein>
<feature type="domain" description="Aminotransferase class I/classII large" evidence="8">
    <location>
        <begin position="60"/>
        <end position="286"/>
    </location>
</feature>
<evidence type="ECO:0000256" key="5">
    <source>
        <dbReference type="ARBA" id="ARBA00022898"/>
    </source>
</evidence>
<dbReference type="SUPFAM" id="SSF53383">
    <property type="entry name" value="PLP-dependent transferases"/>
    <property type="match status" value="1"/>
</dbReference>
<evidence type="ECO:0000259" key="8">
    <source>
        <dbReference type="Pfam" id="PF00155"/>
    </source>
</evidence>